<evidence type="ECO:0000256" key="2">
    <source>
        <dbReference type="SAM" id="Phobius"/>
    </source>
</evidence>
<sequence>MVRLGVISALAWAAGHFVAASPNPAPLVDIQTRNFPGTSDEYTLHTILRRLADLAHRRRDNVFTKSLSLDKSWTDAALFNYTHEVAGVQDLEAQVTVEVVCVTCYLKGGATATLSINGTFDFGDTMKNLTSQLKEEFKNMTETALDSIKKITTNVAEEVGDFFDPRPGEDFELEEVINFDNFTIDVDTDIDLPPLPEVGVLFQIDNLDLYMLLDTTISAGATYTIPIFKSQTSFGVSDPTNPDLEIGLFVTMDLILNVEGEISLRSGFHLLLEDPVGFKIALFGNDVSDMIFNGGRFEFLPVILLRGEVALRAILRVGMHAGVSVSTSSLKFQTLGPVTKKISEMAQFEAGVEVGVFAHVAEFLTNVTGGTLLAADEGCALKIVEEYTLAVGATAGATVAVGEHTWGPQPATTIPLFYTTLADICASTSSTTLSTASPTATASSITLAARQESDQPPLQTHTLTTKVLHTGIGCASPGLVICPASLQTTSILTSTMTLVTAVPKGVTPMFPASTALTVANTIPFGEGKAVGSIAATSGAPVSYVPPPPPLPPPASSSSSVEDGNGGGVVGDVGEVFTGETGGMSNKLIIGLSVGLGVPAVLAFVAGVVYWLRRRRYAPVPKSDTAMEYAGGYESPMAAERENMLKKTPAVTIGEVPR</sequence>
<feature type="signal peptide" evidence="3">
    <location>
        <begin position="1"/>
        <end position="20"/>
    </location>
</feature>
<keyword evidence="2" id="KW-1133">Transmembrane helix</keyword>
<dbReference type="RefSeq" id="XP_062642422.1">
    <property type="nucleotide sequence ID" value="XM_062787008.1"/>
</dbReference>
<keyword evidence="5" id="KW-1185">Reference proteome</keyword>
<evidence type="ECO:0000313" key="4">
    <source>
        <dbReference type="EMBL" id="KAK4118649.1"/>
    </source>
</evidence>
<dbReference type="Proteomes" id="UP001302602">
    <property type="component" value="Unassembled WGS sequence"/>
</dbReference>
<comment type="caution">
    <text evidence="4">The sequence shown here is derived from an EMBL/GenBank/DDBJ whole genome shotgun (WGS) entry which is preliminary data.</text>
</comment>
<proteinExistence type="predicted"/>
<feature type="compositionally biased region" description="Pro residues" evidence="1">
    <location>
        <begin position="543"/>
        <end position="554"/>
    </location>
</feature>
<reference evidence="4" key="1">
    <citation type="journal article" date="2023" name="Mol. Phylogenet. Evol.">
        <title>Genome-scale phylogeny and comparative genomics of the fungal order Sordariales.</title>
        <authorList>
            <person name="Hensen N."/>
            <person name="Bonometti L."/>
            <person name="Westerberg I."/>
            <person name="Brannstrom I.O."/>
            <person name="Guillou S."/>
            <person name="Cros-Aarteil S."/>
            <person name="Calhoun S."/>
            <person name="Haridas S."/>
            <person name="Kuo A."/>
            <person name="Mondo S."/>
            <person name="Pangilinan J."/>
            <person name="Riley R."/>
            <person name="LaButti K."/>
            <person name="Andreopoulos B."/>
            <person name="Lipzen A."/>
            <person name="Chen C."/>
            <person name="Yan M."/>
            <person name="Daum C."/>
            <person name="Ng V."/>
            <person name="Clum A."/>
            <person name="Steindorff A."/>
            <person name="Ohm R.A."/>
            <person name="Martin F."/>
            <person name="Silar P."/>
            <person name="Natvig D.O."/>
            <person name="Lalanne C."/>
            <person name="Gautier V."/>
            <person name="Ament-Velasquez S.L."/>
            <person name="Kruys A."/>
            <person name="Hutchinson M.I."/>
            <person name="Powell A.J."/>
            <person name="Barry K."/>
            <person name="Miller A.N."/>
            <person name="Grigoriev I.V."/>
            <person name="Debuchy R."/>
            <person name="Gladieux P."/>
            <person name="Hiltunen Thoren M."/>
            <person name="Johannesson H."/>
        </authorList>
    </citation>
    <scope>NUCLEOTIDE SEQUENCE</scope>
    <source>
        <strain evidence="4">CBS 731.68</strain>
    </source>
</reference>
<evidence type="ECO:0000313" key="5">
    <source>
        <dbReference type="Proteomes" id="UP001302602"/>
    </source>
</evidence>
<evidence type="ECO:0000256" key="1">
    <source>
        <dbReference type="SAM" id="MobiDB-lite"/>
    </source>
</evidence>
<dbReference type="AlphaFoldDB" id="A0AAN6TQ68"/>
<dbReference type="GeneID" id="87823778"/>
<keyword evidence="2" id="KW-0472">Membrane</keyword>
<gene>
    <name evidence="4" type="ORF">N657DRAFT_367267</name>
</gene>
<feature type="chain" id="PRO_5043027422" description="Mid2 domain-containing protein" evidence="3">
    <location>
        <begin position="21"/>
        <end position="657"/>
    </location>
</feature>
<evidence type="ECO:0000256" key="3">
    <source>
        <dbReference type="SAM" id="SignalP"/>
    </source>
</evidence>
<protein>
    <recommendedName>
        <fullName evidence="6">Mid2 domain-containing protein</fullName>
    </recommendedName>
</protein>
<accession>A0AAN6TQ68</accession>
<reference evidence="4" key="2">
    <citation type="submission" date="2023-05" db="EMBL/GenBank/DDBJ databases">
        <authorList>
            <consortium name="Lawrence Berkeley National Laboratory"/>
            <person name="Steindorff A."/>
            <person name="Hensen N."/>
            <person name="Bonometti L."/>
            <person name="Westerberg I."/>
            <person name="Brannstrom I.O."/>
            <person name="Guillou S."/>
            <person name="Cros-Aarteil S."/>
            <person name="Calhoun S."/>
            <person name="Haridas S."/>
            <person name="Kuo A."/>
            <person name="Mondo S."/>
            <person name="Pangilinan J."/>
            <person name="Riley R."/>
            <person name="Labutti K."/>
            <person name="Andreopoulos B."/>
            <person name="Lipzen A."/>
            <person name="Chen C."/>
            <person name="Yanf M."/>
            <person name="Daum C."/>
            <person name="Ng V."/>
            <person name="Clum A."/>
            <person name="Ohm R."/>
            <person name="Martin F."/>
            <person name="Silar P."/>
            <person name="Natvig D."/>
            <person name="Lalanne C."/>
            <person name="Gautier V."/>
            <person name="Ament-Velasquez S.L."/>
            <person name="Kruys A."/>
            <person name="Hutchinson M.I."/>
            <person name="Powell A.J."/>
            <person name="Barry K."/>
            <person name="Miller A.N."/>
            <person name="Grigoriev I.V."/>
            <person name="Debuchy R."/>
            <person name="Gladieux P."/>
            <person name="Thoren M.H."/>
            <person name="Johannesson H."/>
        </authorList>
    </citation>
    <scope>NUCLEOTIDE SEQUENCE</scope>
    <source>
        <strain evidence="4">CBS 731.68</strain>
    </source>
</reference>
<evidence type="ECO:0008006" key="6">
    <source>
        <dbReference type="Google" id="ProtNLM"/>
    </source>
</evidence>
<dbReference type="EMBL" id="MU853262">
    <property type="protein sequence ID" value="KAK4118649.1"/>
    <property type="molecule type" value="Genomic_DNA"/>
</dbReference>
<organism evidence="4 5">
    <name type="scientific">Parathielavia appendiculata</name>
    <dbReference type="NCBI Taxonomy" id="2587402"/>
    <lineage>
        <taxon>Eukaryota</taxon>
        <taxon>Fungi</taxon>
        <taxon>Dikarya</taxon>
        <taxon>Ascomycota</taxon>
        <taxon>Pezizomycotina</taxon>
        <taxon>Sordariomycetes</taxon>
        <taxon>Sordariomycetidae</taxon>
        <taxon>Sordariales</taxon>
        <taxon>Chaetomiaceae</taxon>
        <taxon>Parathielavia</taxon>
    </lineage>
</organism>
<keyword evidence="3" id="KW-0732">Signal</keyword>
<name>A0AAN6TQ68_9PEZI</name>
<feature type="region of interest" description="Disordered" evidence="1">
    <location>
        <begin position="543"/>
        <end position="566"/>
    </location>
</feature>
<keyword evidence="2" id="KW-0812">Transmembrane</keyword>
<feature type="transmembrane region" description="Helical" evidence="2">
    <location>
        <begin position="587"/>
        <end position="611"/>
    </location>
</feature>